<dbReference type="FunFam" id="3.40.50.12780:FF:000013">
    <property type="entry name" value="Long-chain-fatty-acid--AMP ligase FadD32"/>
    <property type="match status" value="1"/>
</dbReference>
<dbReference type="GO" id="GO:0016874">
    <property type="term" value="F:ligase activity"/>
    <property type="evidence" value="ECO:0007669"/>
    <property type="project" value="UniProtKB-KW"/>
</dbReference>
<evidence type="ECO:0000256" key="3">
    <source>
        <dbReference type="ARBA" id="ARBA00022832"/>
    </source>
</evidence>
<dbReference type="InterPro" id="IPR042099">
    <property type="entry name" value="ANL_N_sf"/>
</dbReference>
<dbReference type="PANTHER" id="PTHR22754:SF32">
    <property type="entry name" value="DISCO-INTERACTING PROTEIN 2"/>
    <property type="match status" value="1"/>
</dbReference>
<dbReference type="CDD" id="cd05931">
    <property type="entry name" value="FAAL"/>
    <property type="match status" value="1"/>
</dbReference>
<reference evidence="6 7" key="1">
    <citation type="submission" date="2018-10" db="EMBL/GenBank/DDBJ databases">
        <title>Isolation from soil.</title>
        <authorList>
            <person name="Hu J."/>
        </authorList>
    </citation>
    <scope>NUCLEOTIDE SEQUENCE [LARGE SCALE GENOMIC DNA]</scope>
    <source>
        <strain evidence="6 7">NEAU-Ht49</strain>
    </source>
</reference>
<dbReference type="GO" id="GO:0006633">
    <property type="term" value="P:fatty acid biosynthetic process"/>
    <property type="evidence" value="ECO:0007669"/>
    <property type="project" value="TreeGrafter"/>
</dbReference>
<comment type="caution">
    <text evidence="6">The sequence shown here is derived from an EMBL/GenBank/DDBJ whole genome shotgun (WGS) entry which is preliminary data.</text>
</comment>
<name>A0A3M2LYC9_9ACTN</name>
<dbReference type="Gene3D" id="3.30.300.30">
    <property type="match status" value="1"/>
</dbReference>
<keyword evidence="7" id="KW-1185">Reference proteome</keyword>
<comment type="similarity">
    <text evidence="1">Belongs to the ATP-dependent AMP-binding enzyme family.</text>
</comment>
<dbReference type="PROSITE" id="PS00455">
    <property type="entry name" value="AMP_BINDING"/>
    <property type="match status" value="1"/>
</dbReference>
<organism evidence="6 7">
    <name type="scientific">Actinomadura harenae</name>
    <dbReference type="NCBI Taxonomy" id="2483351"/>
    <lineage>
        <taxon>Bacteria</taxon>
        <taxon>Bacillati</taxon>
        <taxon>Actinomycetota</taxon>
        <taxon>Actinomycetes</taxon>
        <taxon>Streptosporangiales</taxon>
        <taxon>Thermomonosporaceae</taxon>
        <taxon>Actinomadura</taxon>
    </lineage>
</organism>
<evidence type="ECO:0000259" key="5">
    <source>
        <dbReference type="Pfam" id="PF00501"/>
    </source>
</evidence>
<dbReference type="InterPro" id="IPR000873">
    <property type="entry name" value="AMP-dep_synth/lig_dom"/>
</dbReference>
<proteinExistence type="inferred from homology"/>
<dbReference type="PANTHER" id="PTHR22754">
    <property type="entry name" value="DISCO-INTERACTING PROTEIN 2 DIP2 -RELATED"/>
    <property type="match status" value="1"/>
</dbReference>
<evidence type="ECO:0000256" key="1">
    <source>
        <dbReference type="ARBA" id="ARBA00006432"/>
    </source>
</evidence>
<dbReference type="Proteomes" id="UP000282674">
    <property type="component" value="Unassembled WGS sequence"/>
</dbReference>
<accession>A0A3M2LYC9</accession>
<keyword evidence="2 6" id="KW-0436">Ligase</keyword>
<dbReference type="RefSeq" id="WP_122195831.1">
    <property type="nucleotide sequence ID" value="NZ_JBHSKC010000019.1"/>
</dbReference>
<dbReference type="OrthoDB" id="3671040at2"/>
<dbReference type="GO" id="GO:0070566">
    <property type="term" value="F:adenylyltransferase activity"/>
    <property type="evidence" value="ECO:0007669"/>
    <property type="project" value="TreeGrafter"/>
</dbReference>
<dbReference type="Pfam" id="PF00501">
    <property type="entry name" value="AMP-binding"/>
    <property type="match status" value="1"/>
</dbReference>
<dbReference type="GO" id="GO:0071766">
    <property type="term" value="P:Actinobacterium-type cell wall biogenesis"/>
    <property type="evidence" value="ECO:0007669"/>
    <property type="project" value="UniProtKB-ARBA"/>
</dbReference>
<protein>
    <submittedName>
        <fullName evidence="6">Fatty acyl-AMP ligase</fullName>
    </submittedName>
</protein>
<dbReference type="InterPro" id="IPR020845">
    <property type="entry name" value="AMP-binding_CS"/>
</dbReference>
<dbReference type="Gene3D" id="3.40.50.12780">
    <property type="entry name" value="N-terminal domain of ligase-like"/>
    <property type="match status" value="1"/>
</dbReference>
<evidence type="ECO:0000256" key="4">
    <source>
        <dbReference type="ARBA" id="ARBA00023098"/>
    </source>
</evidence>
<sequence>MHPCWNFVGRVHAQAGERPGRNALTFVDATRGEDGLVLRDTARTRGELDAAARAIAVRLAERGVAPGDRVLVPGSYGLDFAEAFLGTLYAGAVPVPAPLPGGQREHFGRVTGIVRDSGARLVLVGEAVREDTQTWLDAEGLTDLGPLTVAEAREADAGTWREPDLEPDSLAFLQYTSGSTGRPKGVMVSHGNLAHNLGLLREHFEFDGDARLGGWLPMFHDMGLIALFLEPLYIGARTALMSPTQFLKYPHLWLRMIGDRGVQFSTAPNFAYDLCVRKITDERAAGLDLSGWTRAANGAEPIDGRTLDAFTAKFAGHGFRREAFMPCYGLAEATLFVTGTPVAEPPAEVDADAAALQRDELTPATGGAAAVRLVASGRATGLDVLIADPATGRELPDGRVGELWVRGGSVARGYWGDPEENRATFTGTTADGRDGFLRTGDLAVRWDGRFYVTGRLKETIVLNGRNLYPYDIERAVRAADPALAGLPSSAFGVSAGTEELVVVQEVRGAGRSPDALRELTGALRAAVAAEFGVRANVVLVRPGRVRRTTSGKIQRGLMRDLFAGGDLDCLHEDLSPRLVRHYRTGDGAAGRAS</sequence>
<dbReference type="AlphaFoldDB" id="A0A3M2LYC9"/>
<dbReference type="SUPFAM" id="SSF56801">
    <property type="entry name" value="Acetyl-CoA synthetase-like"/>
    <property type="match status" value="1"/>
</dbReference>
<dbReference type="InterPro" id="IPR045851">
    <property type="entry name" value="AMP-bd_C_sf"/>
</dbReference>
<dbReference type="GO" id="GO:0005886">
    <property type="term" value="C:plasma membrane"/>
    <property type="evidence" value="ECO:0007669"/>
    <property type="project" value="TreeGrafter"/>
</dbReference>
<keyword evidence="3" id="KW-0276">Fatty acid metabolism</keyword>
<feature type="domain" description="AMP-dependent synthetase/ligase" evidence="5">
    <location>
        <begin position="13"/>
        <end position="415"/>
    </location>
</feature>
<gene>
    <name evidence="6" type="ORF">EBO15_19395</name>
</gene>
<keyword evidence="4" id="KW-0443">Lipid metabolism</keyword>
<dbReference type="InterPro" id="IPR040097">
    <property type="entry name" value="FAAL/FAAC"/>
</dbReference>
<evidence type="ECO:0000313" key="7">
    <source>
        <dbReference type="Proteomes" id="UP000282674"/>
    </source>
</evidence>
<evidence type="ECO:0000256" key="2">
    <source>
        <dbReference type="ARBA" id="ARBA00022598"/>
    </source>
</evidence>
<dbReference type="EMBL" id="RFFG01000033">
    <property type="protein sequence ID" value="RMI42409.1"/>
    <property type="molecule type" value="Genomic_DNA"/>
</dbReference>
<evidence type="ECO:0000313" key="6">
    <source>
        <dbReference type="EMBL" id="RMI42409.1"/>
    </source>
</evidence>